<dbReference type="AlphaFoldDB" id="A0A9X1ZRE7"/>
<reference evidence="1" key="1">
    <citation type="submission" date="2022-01" db="EMBL/GenBank/DDBJ databases">
        <title>Genome sequencing of Zunongwangia sp. M21534 genome.</title>
        <authorList>
            <person name="Chen Y."/>
            <person name="Dong C."/>
            <person name="Shao Z."/>
        </authorList>
    </citation>
    <scope>NUCLEOTIDE SEQUENCE</scope>
    <source>
        <strain evidence="1">MCCC M21534</strain>
    </source>
</reference>
<sequence length="105" mass="12670">MTISRYREEYSNIIAYAKHHNGNPANYPLNVSIKELKPDKTEYLLHFTKEDTLVRIKHLIQNDSMHQEINYYYDDGKLKVCVFQDKRRDTSFHHFYITGKFKKNN</sequence>
<protein>
    <submittedName>
        <fullName evidence="1">Uncharacterized protein</fullName>
    </submittedName>
</protein>
<evidence type="ECO:0000313" key="1">
    <source>
        <dbReference type="EMBL" id="MCL6217870.1"/>
    </source>
</evidence>
<keyword evidence="2" id="KW-1185">Reference proteome</keyword>
<evidence type="ECO:0000313" key="2">
    <source>
        <dbReference type="Proteomes" id="UP001139521"/>
    </source>
</evidence>
<dbReference type="RefSeq" id="WP_249600845.1">
    <property type="nucleotide sequence ID" value="NZ_JAKHSK010000006.1"/>
</dbReference>
<organism evidence="1 2">
    <name type="scientific">Zunongwangia pacifica</name>
    <dbReference type="NCBI Taxonomy" id="2911062"/>
    <lineage>
        <taxon>Bacteria</taxon>
        <taxon>Pseudomonadati</taxon>
        <taxon>Bacteroidota</taxon>
        <taxon>Flavobacteriia</taxon>
        <taxon>Flavobacteriales</taxon>
        <taxon>Flavobacteriaceae</taxon>
        <taxon>Zunongwangia</taxon>
    </lineage>
</organism>
<proteinExistence type="predicted"/>
<accession>A0A9X1ZRE7</accession>
<gene>
    <name evidence="1" type="ORF">L1967_06120</name>
</gene>
<dbReference type="Proteomes" id="UP001139521">
    <property type="component" value="Unassembled WGS sequence"/>
</dbReference>
<dbReference type="EMBL" id="JAKHSK010000006">
    <property type="protein sequence ID" value="MCL6217870.1"/>
    <property type="molecule type" value="Genomic_DNA"/>
</dbReference>
<comment type="caution">
    <text evidence="1">The sequence shown here is derived from an EMBL/GenBank/DDBJ whole genome shotgun (WGS) entry which is preliminary data.</text>
</comment>
<name>A0A9X1ZRE7_9FLAO</name>